<comment type="caution">
    <text evidence="1">The sequence shown here is derived from an EMBL/GenBank/DDBJ whole genome shotgun (WGS) entry which is preliminary data.</text>
</comment>
<dbReference type="HOGENOM" id="CLU_111516_0_1_9"/>
<dbReference type="Proteomes" id="UP000014923">
    <property type="component" value="Unassembled WGS sequence"/>
</dbReference>
<reference evidence="1" key="1">
    <citation type="submission" date="2013-03" db="EMBL/GenBank/DDBJ databases">
        <title>Draft genome sequence of the hydrogen-ethanol-producing anaerobic alkalithermophilic Caloramator celere.</title>
        <authorList>
            <person name="Ciranna A."/>
            <person name="Larjo A."/>
            <person name="Kivisto A."/>
            <person name="Santala V."/>
            <person name="Roos C."/>
            <person name="Karp M."/>
        </authorList>
    </citation>
    <scope>NUCLEOTIDE SEQUENCE [LARGE SCALE GENOMIC DNA]</scope>
    <source>
        <strain evidence="1">DSM 8682</strain>
    </source>
</reference>
<sequence>MRGIIECLEENPIIAAVKDDSDIEYVLKTDVKVIFMLFGSILNIKEYVDKLKRNGRRVFVHIDLINGLGKDEEAVKFLGKIGVDGIITTKPTLIKAIKNEGLISIQRLFMIDSRSLETGIKSIIEDKPHAVEIMPGLASKVIGRIHEQVHIPIIVGGLMCDKFDIISALSNGALAISTSTRELWNE</sequence>
<dbReference type="Pfam" id="PF04309">
    <property type="entry name" value="G3P_antiterm"/>
    <property type="match status" value="1"/>
</dbReference>
<dbReference type="OrthoDB" id="9799580at2"/>
<dbReference type="eggNOG" id="COG1954">
    <property type="taxonomic scope" value="Bacteria"/>
</dbReference>
<evidence type="ECO:0000313" key="2">
    <source>
        <dbReference type="Proteomes" id="UP000014923"/>
    </source>
</evidence>
<keyword evidence="2" id="KW-1185">Reference proteome</keyword>
<protein>
    <submittedName>
        <fullName evidence="1">Glycerol uptake operon antiterminator regulatory protein</fullName>
    </submittedName>
</protein>
<dbReference type="EMBL" id="CAVN010000100">
    <property type="protein sequence ID" value="CDF58796.1"/>
    <property type="molecule type" value="Genomic_DNA"/>
</dbReference>
<dbReference type="PANTHER" id="PTHR35787">
    <property type="entry name" value="GLYCEROL UPTAKE OPERON ANTITERMINATOR REGULATORY PROTEIN"/>
    <property type="match status" value="1"/>
</dbReference>
<dbReference type="InterPro" id="IPR006699">
    <property type="entry name" value="GlpP"/>
</dbReference>
<accession>R7RTQ7</accession>
<gene>
    <name evidence="1" type="ORF">TCEL_01015</name>
</gene>
<dbReference type="InterPro" id="IPR013785">
    <property type="entry name" value="Aldolase_TIM"/>
</dbReference>
<dbReference type="GO" id="GO:0006355">
    <property type="term" value="P:regulation of DNA-templated transcription"/>
    <property type="evidence" value="ECO:0007669"/>
    <property type="project" value="InterPro"/>
</dbReference>
<proteinExistence type="predicted"/>
<dbReference type="RefSeq" id="WP_018663550.1">
    <property type="nucleotide sequence ID" value="NZ_HF952018.1"/>
</dbReference>
<evidence type="ECO:0000313" key="1">
    <source>
        <dbReference type="EMBL" id="CDF58796.1"/>
    </source>
</evidence>
<dbReference type="PIRSF" id="PIRSF016897">
    <property type="entry name" value="GlpP"/>
    <property type="match status" value="1"/>
</dbReference>
<name>R7RTQ7_9CLOT</name>
<dbReference type="SUPFAM" id="SSF110391">
    <property type="entry name" value="GlpP-like"/>
    <property type="match status" value="1"/>
</dbReference>
<dbReference type="GO" id="GO:0006071">
    <property type="term" value="P:glycerol metabolic process"/>
    <property type="evidence" value="ECO:0007669"/>
    <property type="project" value="InterPro"/>
</dbReference>
<dbReference type="Gene3D" id="3.20.20.70">
    <property type="entry name" value="Aldolase class I"/>
    <property type="match status" value="1"/>
</dbReference>
<dbReference type="PANTHER" id="PTHR35787:SF1">
    <property type="entry name" value="GLYCEROL UPTAKE OPERON ANTITERMINATOR REGULATORY PROTEIN"/>
    <property type="match status" value="1"/>
</dbReference>
<organism evidence="1 2">
    <name type="scientific">Thermobrachium celere DSM 8682</name>
    <dbReference type="NCBI Taxonomy" id="941824"/>
    <lineage>
        <taxon>Bacteria</taxon>
        <taxon>Bacillati</taxon>
        <taxon>Bacillota</taxon>
        <taxon>Clostridia</taxon>
        <taxon>Eubacteriales</taxon>
        <taxon>Clostridiaceae</taxon>
        <taxon>Thermobrachium</taxon>
    </lineage>
</organism>
<dbReference type="AlphaFoldDB" id="R7RTQ7"/>